<evidence type="ECO:0000313" key="3">
    <source>
        <dbReference type="Proteomes" id="UP000193642"/>
    </source>
</evidence>
<feature type="transmembrane region" description="Helical" evidence="1">
    <location>
        <begin position="81"/>
        <end position="99"/>
    </location>
</feature>
<reference evidence="2 3" key="1">
    <citation type="submission" date="2016-07" db="EMBL/GenBank/DDBJ databases">
        <title>Pervasive Adenine N6-methylation of Active Genes in Fungi.</title>
        <authorList>
            <consortium name="DOE Joint Genome Institute"/>
            <person name="Mondo S.J."/>
            <person name="Dannebaum R.O."/>
            <person name="Kuo R.C."/>
            <person name="Labutti K."/>
            <person name="Haridas S."/>
            <person name="Kuo A."/>
            <person name="Salamov A."/>
            <person name="Ahrendt S.R."/>
            <person name="Lipzen A."/>
            <person name="Sullivan W."/>
            <person name="Andreopoulos W.B."/>
            <person name="Clum A."/>
            <person name="Lindquist E."/>
            <person name="Daum C."/>
            <person name="Ramamoorthy G.K."/>
            <person name="Gryganskyi A."/>
            <person name="Culley D."/>
            <person name="Magnuson J.K."/>
            <person name="James T.Y."/>
            <person name="O'Malley M.A."/>
            <person name="Stajich J.E."/>
            <person name="Spatafora J.W."/>
            <person name="Visel A."/>
            <person name="Grigoriev I.V."/>
        </authorList>
    </citation>
    <scope>NUCLEOTIDE SEQUENCE [LARGE SCALE GENOMIC DNA]</scope>
    <source>
        <strain evidence="2 3">JEL800</strain>
    </source>
</reference>
<proteinExistence type="predicted"/>
<gene>
    <name evidence="2" type="ORF">BCR33DRAFT_58449</name>
</gene>
<dbReference type="OrthoDB" id="2140431at2759"/>
<keyword evidence="1" id="KW-1133">Transmembrane helix</keyword>
<dbReference type="EMBL" id="MCGO01000012">
    <property type="protein sequence ID" value="ORY48093.1"/>
    <property type="molecule type" value="Genomic_DNA"/>
</dbReference>
<keyword evidence="1" id="KW-0472">Membrane</keyword>
<dbReference type="Proteomes" id="UP000193642">
    <property type="component" value="Unassembled WGS sequence"/>
</dbReference>
<feature type="transmembrane region" description="Helical" evidence="1">
    <location>
        <begin position="47"/>
        <end position="69"/>
    </location>
</feature>
<name>A0A1Y2CM61_9FUNG</name>
<sequence>MGVYNPTAAHQAWDRNNFQILASGFSYGLMMKSAFNLKTRKFVPDDWLIAFALGCWFIYVTLMTVNVWTSSTTGAIPNYNWVIAAATVPYTFTMCSILFSSFNRFMALNEVESKNRCLNV</sequence>
<evidence type="ECO:0000256" key="1">
    <source>
        <dbReference type="SAM" id="Phobius"/>
    </source>
</evidence>
<comment type="caution">
    <text evidence="2">The sequence shown here is derived from an EMBL/GenBank/DDBJ whole genome shotgun (WGS) entry which is preliminary data.</text>
</comment>
<protein>
    <submittedName>
        <fullName evidence="2">Uncharacterized protein</fullName>
    </submittedName>
</protein>
<organism evidence="2 3">
    <name type="scientific">Rhizoclosmatium globosum</name>
    <dbReference type="NCBI Taxonomy" id="329046"/>
    <lineage>
        <taxon>Eukaryota</taxon>
        <taxon>Fungi</taxon>
        <taxon>Fungi incertae sedis</taxon>
        <taxon>Chytridiomycota</taxon>
        <taxon>Chytridiomycota incertae sedis</taxon>
        <taxon>Chytridiomycetes</taxon>
        <taxon>Chytridiales</taxon>
        <taxon>Chytriomycetaceae</taxon>
        <taxon>Rhizoclosmatium</taxon>
    </lineage>
</organism>
<keyword evidence="3" id="KW-1185">Reference proteome</keyword>
<accession>A0A1Y2CM61</accession>
<keyword evidence="1" id="KW-0812">Transmembrane</keyword>
<evidence type="ECO:0000313" key="2">
    <source>
        <dbReference type="EMBL" id="ORY48093.1"/>
    </source>
</evidence>
<dbReference type="AlphaFoldDB" id="A0A1Y2CM61"/>